<proteinExistence type="predicted"/>
<organism evidence="1 2">
    <name type="scientific">Alkalilimnicola ehrlichii</name>
    <dbReference type="NCBI Taxonomy" id="351052"/>
    <lineage>
        <taxon>Bacteria</taxon>
        <taxon>Pseudomonadati</taxon>
        <taxon>Pseudomonadota</taxon>
        <taxon>Gammaproteobacteria</taxon>
        <taxon>Chromatiales</taxon>
        <taxon>Ectothiorhodospiraceae</taxon>
        <taxon>Alkalilimnicola</taxon>
    </lineage>
</organism>
<keyword evidence="2" id="KW-1185">Reference proteome</keyword>
<dbReference type="Proteomes" id="UP000256763">
    <property type="component" value="Unassembled WGS sequence"/>
</dbReference>
<gene>
    <name evidence="1" type="ORF">CAL65_12785</name>
</gene>
<comment type="caution">
    <text evidence="1">The sequence shown here is derived from an EMBL/GenBank/DDBJ whole genome shotgun (WGS) entry which is preliminary data.</text>
</comment>
<sequence length="487" mass="56044">MAEEGVYRPIGKLPTLELIPVADRKSFRVIGEELAEDADHLFLRRGALSLSKQELGEYRIIETSPTILVGETRIWVGGHALDVHGASFEIKPGGLPEAVVRIAQDGNFSLFILLGTDRDGEFVLFRDDASYGDATPQVIRGEAIAPFYEHLEQVFEQRRRPENKRFPPDLSRLSDDKARQALLTAWFENAFAEKFAYNRSNDGFYALVDGYLRLCLSLYAETGDASYLEAARALYARLEAYGWLLPSIHYHAARVFALREDVEPMLEALYRAYQYRAPNLAGMSEEEAFAPFRDHPRLLALRERYQREEARYRYITLEVLEAYEAVAAADDEAFNRYLRQKIMDGYVFYDAPQLAEQEAVSEQADYWRALAEKSIPFFRNYMLLEGLEALGPLDKRVLERFQSYRDYRILSPLVYVKLADELFKSAHHWTPWSEKFFGQGQQGRMQECMALLEVFRQRLEQIDDAGERQRLAAAAEGYEAYSFICSP</sequence>
<evidence type="ECO:0000313" key="1">
    <source>
        <dbReference type="EMBL" id="RFA35354.1"/>
    </source>
</evidence>
<accession>A0A3E0WQW6</accession>
<dbReference type="AlphaFoldDB" id="A0A3E0WQW6"/>
<dbReference type="RefSeq" id="WP_116347967.1">
    <property type="nucleotide sequence ID" value="NZ_NFZW01000012.1"/>
</dbReference>
<protein>
    <submittedName>
        <fullName evidence="1">Uncharacterized protein</fullName>
    </submittedName>
</protein>
<dbReference type="EMBL" id="NFZW01000012">
    <property type="protein sequence ID" value="RFA35354.1"/>
    <property type="molecule type" value="Genomic_DNA"/>
</dbReference>
<reference evidence="2" key="1">
    <citation type="submission" date="2017-05" db="EMBL/GenBank/DDBJ databases">
        <authorList>
            <person name="Sharma S."/>
            <person name="Sidhu C."/>
            <person name="Pinnaka A.K."/>
        </authorList>
    </citation>
    <scope>NUCLEOTIDE SEQUENCE [LARGE SCALE GENOMIC DNA]</scope>
    <source>
        <strain evidence="2">AK93</strain>
    </source>
</reference>
<evidence type="ECO:0000313" key="2">
    <source>
        <dbReference type="Proteomes" id="UP000256763"/>
    </source>
</evidence>
<name>A0A3E0WQW6_9GAMM</name>